<dbReference type="EMBL" id="CP011307">
    <property type="protein sequence ID" value="ALP95102.1"/>
    <property type="molecule type" value="Genomic_DNA"/>
</dbReference>
<dbReference type="STRING" id="1297617.IB211_02711c"/>
<dbReference type="PANTHER" id="PTHR30399">
    <property type="entry name" value="UNCHARACTERIZED PROTEIN YGJP"/>
    <property type="match status" value="1"/>
</dbReference>
<keyword evidence="3" id="KW-1185">Reference proteome</keyword>
<dbReference type="Proteomes" id="UP000064844">
    <property type="component" value="Chromosome"/>
</dbReference>
<dbReference type="KEGG" id="ibu:IB211_02711c"/>
<keyword evidence="2" id="KW-0378">Hydrolase</keyword>
<gene>
    <name evidence="2" type="ORF">IB211_02711c</name>
</gene>
<dbReference type="Gene3D" id="3.30.2010.10">
    <property type="entry name" value="Metalloproteases ('zincins'), catalytic domain"/>
    <property type="match status" value="1"/>
</dbReference>
<proteinExistence type="predicted"/>
<dbReference type="RefSeq" id="WP_058118330.1">
    <property type="nucleotide sequence ID" value="NZ_CALICV010000088.1"/>
</dbReference>
<reference evidence="2 3" key="1">
    <citation type="journal article" date="2015" name="Nat. Commun.">
        <title>Production of butyrate from lysine and the Amadori product fructoselysine by a human gut commensal.</title>
        <authorList>
            <person name="Bui T.P."/>
            <person name="Ritari J."/>
            <person name="Boeren S."/>
            <person name="de Waard P."/>
            <person name="Plugge C.M."/>
            <person name="de Vos W.M."/>
        </authorList>
    </citation>
    <scope>NUCLEOTIDE SEQUENCE [LARGE SCALE GENOMIC DNA]</scope>
    <source>
        <strain evidence="2 3">AF211</strain>
    </source>
</reference>
<name>A0A0S2W701_9FIRM</name>
<dbReference type="AlphaFoldDB" id="A0A0S2W701"/>
<dbReference type="PANTHER" id="PTHR30399:SF1">
    <property type="entry name" value="UTP PYROPHOSPHATASE"/>
    <property type="match status" value="1"/>
</dbReference>
<dbReference type="InterPro" id="IPR002725">
    <property type="entry name" value="YgjP-like_metallopeptidase"/>
</dbReference>
<dbReference type="GO" id="GO:0016787">
    <property type="term" value="F:hydrolase activity"/>
    <property type="evidence" value="ECO:0007669"/>
    <property type="project" value="UniProtKB-KW"/>
</dbReference>
<protein>
    <submittedName>
        <fullName evidence="2">Putative metal-dependent hydrolase</fullName>
    </submittedName>
</protein>
<dbReference type="Pfam" id="PF01863">
    <property type="entry name" value="YgjP-like"/>
    <property type="match status" value="1"/>
</dbReference>
<dbReference type="CDD" id="cd07344">
    <property type="entry name" value="M48_yhfN_like"/>
    <property type="match status" value="1"/>
</dbReference>
<reference evidence="3" key="2">
    <citation type="submission" date="2015-04" db="EMBL/GenBank/DDBJ databases">
        <title>A butyrogenic pathway from the amino acid lysine in a human gut commensal.</title>
        <authorList>
            <person name="de Vos W.M."/>
            <person name="Bui N.T.P."/>
            <person name="Plugge C.M."/>
            <person name="Ritari J."/>
        </authorList>
    </citation>
    <scope>NUCLEOTIDE SEQUENCE [LARGE SCALE GENOMIC DNA]</scope>
    <source>
        <strain evidence="3">AF211</strain>
    </source>
</reference>
<dbReference type="PATRIC" id="fig|1297617.4.peg.2789"/>
<evidence type="ECO:0000259" key="1">
    <source>
        <dbReference type="Pfam" id="PF01863"/>
    </source>
</evidence>
<organism evidence="2 3">
    <name type="scientific">Intestinimonas butyriciproducens</name>
    <dbReference type="NCBI Taxonomy" id="1297617"/>
    <lineage>
        <taxon>Bacteria</taxon>
        <taxon>Bacillati</taxon>
        <taxon>Bacillota</taxon>
        <taxon>Clostridia</taxon>
        <taxon>Eubacteriales</taxon>
        <taxon>Intestinimonas</taxon>
    </lineage>
</organism>
<sequence length="238" mass="28102">MRMVVNGIEVSVTKKAIKNMHLYVKPPDGHVEVSAPVNLSDESIELFIRTKIGWIRRQQEKFEKQPRQTAREYVSGEALYVWGRQYYLLVNYSNKGNSLILDGEKAILTVREGSTTEQREKFVNEWYRCILKAEIERVLPKWEQISDLHPDGWQIKNMTTRWGTCNVKTRKVWFNLQLAKKTPECLEYVIVHELMHLIEKSHNEKFATLMDKYLPNWREIRKSLNGQILDYLDSAKEC</sequence>
<accession>A0A0S2W701</accession>
<evidence type="ECO:0000313" key="2">
    <source>
        <dbReference type="EMBL" id="ALP95102.1"/>
    </source>
</evidence>
<dbReference type="InterPro" id="IPR053136">
    <property type="entry name" value="UTP_pyrophosphatase-like"/>
</dbReference>
<evidence type="ECO:0000313" key="3">
    <source>
        <dbReference type="Proteomes" id="UP000064844"/>
    </source>
</evidence>
<feature type="domain" description="YgjP-like metallopeptidase" evidence="1">
    <location>
        <begin position="21"/>
        <end position="225"/>
    </location>
</feature>